<dbReference type="PANTHER" id="PTHR21432:SF20">
    <property type="entry name" value="ACETYL-COA HYDROLASE"/>
    <property type="match status" value="1"/>
</dbReference>
<feature type="domain" description="Acetyl-CoA hydrolase/transferase C-terminal" evidence="1">
    <location>
        <begin position="258"/>
        <end position="407"/>
    </location>
</feature>
<proteinExistence type="predicted"/>
<name>A0ABZ0PG95_9PROT</name>
<gene>
    <name evidence="2" type="ORF">R9Z33_21465</name>
</gene>
<reference evidence="2 3" key="1">
    <citation type="submission" date="2023-11" db="EMBL/GenBank/DDBJ databases">
        <title>Arctic aerobic anoxygenic photoheterotroph Sediminicoccus rosea KRV36 adapts its photosynthesis to long days of polar summer.</title>
        <authorList>
            <person name="Tomasch J."/>
            <person name="Kopejtka K."/>
            <person name="Bily T."/>
            <person name="Gardiner A.T."/>
            <person name="Gardian Z."/>
            <person name="Shivaramu S."/>
            <person name="Koblizek M."/>
            <person name="Engelhardt F."/>
            <person name="Kaftan D."/>
        </authorList>
    </citation>
    <scope>NUCLEOTIDE SEQUENCE [LARGE SCALE GENOMIC DNA]</scope>
    <source>
        <strain evidence="2 3">R-30</strain>
    </source>
</reference>
<accession>A0ABZ0PG95</accession>
<dbReference type="Gene3D" id="3.30.750.70">
    <property type="entry name" value="4-hydroxybutyrate coenzyme like domains"/>
    <property type="match status" value="1"/>
</dbReference>
<dbReference type="InterPro" id="IPR038460">
    <property type="entry name" value="AcetylCoA_hyd_C_sf"/>
</dbReference>
<evidence type="ECO:0000313" key="2">
    <source>
        <dbReference type="EMBL" id="WPB84650.1"/>
    </source>
</evidence>
<dbReference type="RefSeq" id="WP_318648614.1">
    <property type="nucleotide sequence ID" value="NZ_CP137852.1"/>
</dbReference>
<organism evidence="2 3">
    <name type="scientific">Sediminicoccus rosea</name>
    <dbReference type="NCBI Taxonomy" id="1225128"/>
    <lineage>
        <taxon>Bacteria</taxon>
        <taxon>Pseudomonadati</taxon>
        <taxon>Pseudomonadota</taxon>
        <taxon>Alphaproteobacteria</taxon>
        <taxon>Acetobacterales</taxon>
        <taxon>Roseomonadaceae</taxon>
        <taxon>Sediminicoccus</taxon>
    </lineage>
</organism>
<dbReference type="GO" id="GO:0016787">
    <property type="term" value="F:hydrolase activity"/>
    <property type="evidence" value="ECO:0007669"/>
    <property type="project" value="UniProtKB-KW"/>
</dbReference>
<dbReference type="InterPro" id="IPR026888">
    <property type="entry name" value="AcetylCoA_hyd_C"/>
</dbReference>
<evidence type="ECO:0000313" key="3">
    <source>
        <dbReference type="Proteomes" id="UP001305521"/>
    </source>
</evidence>
<dbReference type="SUPFAM" id="SSF100950">
    <property type="entry name" value="NagB/RpiA/CoA transferase-like"/>
    <property type="match status" value="2"/>
</dbReference>
<sequence length="413" mass="42343">MSLDLARCIRPGDHILWGQVTGEPPSLVEALVEQRAALGGVSVFLGTGLARVLRPTHADHIAMRGLGGLGTFRALASAGVLEVLPVHGGQVHRMIVAGQIRCDVALLLLPPADDAGTHSLGACVDYMDAAVARARTVIAEVSPQVPDTGGHARIPAARLDAVLHSTRAPHLLPRAEPNATERAIGAHIAALIPDGATIQTGLGALPEAVLAALAGHRDLGLHSGILGDGAMALMRAGTLTNARKPLAPGVSVTTTLVGSAELHRFAHRNPAVALKPSSHTHNEVVLAQLPRLFAINAAAEVDLTGQVNAERIGANVIGGVGGQADFARAAARSAGGASIIALPATASDGASRIVARLSGPVTTPRSDVDFVVTEHGVADLRGASEHERARRIIAIAAPAARESLERALKENPP</sequence>
<keyword evidence="3" id="KW-1185">Reference proteome</keyword>
<keyword evidence="2" id="KW-0378">Hydrolase</keyword>
<dbReference type="PANTHER" id="PTHR21432">
    <property type="entry name" value="ACETYL-COA HYDROLASE-RELATED"/>
    <property type="match status" value="1"/>
</dbReference>
<evidence type="ECO:0000259" key="1">
    <source>
        <dbReference type="Pfam" id="PF13336"/>
    </source>
</evidence>
<dbReference type="Gene3D" id="3.40.1080.20">
    <property type="entry name" value="Acetyl-CoA hydrolase/transferase C-terminal domain"/>
    <property type="match status" value="1"/>
</dbReference>
<dbReference type="InterPro" id="IPR037171">
    <property type="entry name" value="NagB/RpiA_transferase-like"/>
</dbReference>
<protein>
    <submittedName>
        <fullName evidence="2">Acetyl-CoA hydrolase/transferase C-terminal domain-containing protein</fullName>
    </submittedName>
</protein>
<dbReference type="Pfam" id="PF13336">
    <property type="entry name" value="AcetylCoA_hyd_C"/>
    <property type="match status" value="1"/>
</dbReference>
<dbReference type="InterPro" id="IPR046433">
    <property type="entry name" value="ActCoA_hydro"/>
</dbReference>
<dbReference type="Gene3D" id="3.40.1080.10">
    <property type="entry name" value="Glutaconate Coenzyme A-transferase"/>
    <property type="match status" value="1"/>
</dbReference>
<dbReference type="EMBL" id="CP137852">
    <property type="protein sequence ID" value="WPB84650.1"/>
    <property type="molecule type" value="Genomic_DNA"/>
</dbReference>
<dbReference type="Proteomes" id="UP001305521">
    <property type="component" value="Chromosome"/>
</dbReference>